<name>A0AAE1MWN0_9FABA</name>
<evidence type="ECO:0000313" key="2">
    <source>
        <dbReference type="EMBL" id="KAK4278611.1"/>
    </source>
</evidence>
<keyword evidence="1" id="KW-0175">Coiled coil</keyword>
<feature type="coiled-coil region" evidence="1">
    <location>
        <begin position="44"/>
        <end position="78"/>
    </location>
</feature>
<evidence type="ECO:0000313" key="3">
    <source>
        <dbReference type="Proteomes" id="UP001293593"/>
    </source>
</evidence>
<proteinExistence type="predicted"/>
<organism evidence="2 3">
    <name type="scientific">Acacia crassicarpa</name>
    <name type="common">northern wattle</name>
    <dbReference type="NCBI Taxonomy" id="499986"/>
    <lineage>
        <taxon>Eukaryota</taxon>
        <taxon>Viridiplantae</taxon>
        <taxon>Streptophyta</taxon>
        <taxon>Embryophyta</taxon>
        <taxon>Tracheophyta</taxon>
        <taxon>Spermatophyta</taxon>
        <taxon>Magnoliopsida</taxon>
        <taxon>eudicotyledons</taxon>
        <taxon>Gunneridae</taxon>
        <taxon>Pentapetalae</taxon>
        <taxon>rosids</taxon>
        <taxon>fabids</taxon>
        <taxon>Fabales</taxon>
        <taxon>Fabaceae</taxon>
        <taxon>Caesalpinioideae</taxon>
        <taxon>mimosoid clade</taxon>
        <taxon>Acacieae</taxon>
        <taxon>Acacia</taxon>
    </lineage>
</organism>
<keyword evidence="3" id="KW-1185">Reference proteome</keyword>
<dbReference type="Proteomes" id="UP001293593">
    <property type="component" value="Unassembled WGS sequence"/>
</dbReference>
<dbReference type="EMBL" id="JAWXYG010000003">
    <property type="protein sequence ID" value="KAK4278611.1"/>
    <property type="molecule type" value="Genomic_DNA"/>
</dbReference>
<accession>A0AAE1MWN0</accession>
<sequence length="87" mass="9966">MANPFSTSPPRLSFLDEWPPGTIIASFCDLQLCPPSYDANASWLKVVSEELDAIHSDLKKLKRRHELYNRELRKGENKFKVAMSLCL</sequence>
<gene>
    <name evidence="2" type="ORF">QN277_016437</name>
</gene>
<evidence type="ECO:0000256" key="1">
    <source>
        <dbReference type="SAM" id="Coils"/>
    </source>
</evidence>
<dbReference type="AlphaFoldDB" id="A0AAE1MWN0"/>
<protein>
    <submittedName>
        <fullName evidence="2">Uncharacterized protein</fullName>
    </submittedName>
</protein>
<comment type="caution">
    <text evidence="2">The sequence shown here is derived from an EMBL/GenBank/DDBJ whole genome shotgun (WGS) entry which is preliminary data.</text>
</comment>
<reference evidence="2" key="1">
    <citation type="submission" date="2023-10" db="EMBL/GenBank/DDBJ databases">
        <title>Chromosome-level genome of the transformable northern wattle, Acacia crassicarpa.</title>
        <authorList>
            <person name="Massaro I."/>
            <person name="Sinha N.R."/>
            <person name="Poethig S."/>
            <person name="Leichty A.R."/>
        </authorList>
    </citation>
    <scope>NUCLEOTIDE SEQUENCE</scope>
    <source>
        <strain evidence="2">Acra3RX</strain>
        <tissue evidence="2">Leaf</tissue>
    </source>
</reference>